<accession>A0A0A9NET5</accession>
<reference evidence="1" key="1">
    <citation type="submission" date="2014-09" db="EMBL/GenBank/DDBJ databases">
        <authorList>
            <person name="Magalhaes I.L.F."/>
            <person name="Oliveira U."/>
            <person name="Santos F.R."/>
            <person name="Vidigal T.H.D.A."/>
            <person name="Brescovit A.D."/>
            <person name="Santos A.J."/>
        </authorList>
    </citation>
    <scope>NUCLEOTIDE SEQUENCE</scope>
    <source>
        <tissue evidence="1">Shoot tissue taken approximately 20 cm above the soil surface</tissue>
    </source>
</reference>
<proteinExistence type="predicted"/>
<sequence length="75" mass="8505">MWLVLKSCVAAMRSASLTFTIGFWNSDTGARRLCAARSRSAHQLSSSTAAPPDSLPRRLWRRRPPLLFPVHRQKK</sequence>
<protein>
    <submittedName>
        <fullName evidence="1">Uncharacterized protein</fullName>
    </submittedName>
</protein>
<dbReference type="AlphaFoldDB" id="A0A0A9NET5"/>
<dbReference type="EMBL" id="GBRH01212687">
    <property type="protein sequence ID" value="JAD85208.1"/>
    <property type="molecule type" value="Transcribed_RNA"/>
</dbReference>
<reference evidence="1" key="2">
    <citation type="journal article" date="2015" name="Data Brief">
        <title>Shoot transcriptome of the giant reed, Arundo donax.</title>
        <authorList>
            <person name="Barrero R.A."/>
            <person name="Guerrero F.D."/>
            <person name="Moolhuijzen P."/>
            <person name="Goolsby J.A."/>
            <person name="Tidwell J."/>
            <person name="Bellgard S.E."/>
            <person name="Bellgard M.I."/>
        </authorList>
    </citation>
    <scope>NUCLEOTIDE SEQUENCE</scope>
    <source>
        <tissue evidence="1">Shoot tissue taken approximately 20 cm above the soil surface</tissue>
    </source>
</reference>
<evidence type="ECO:0000313" key="1">
    <source>
        <dbReference type="EMBL" id="JAD85208.1"/>
    </source>
</evidence>
<name>A0A0A9NET5_ARUDO</name>
<organism evidence="1">
    <name type="scientific">Arundo donax</name>
    <name type="common">Giant reed</name>
    <name type="synonym">Donax arundinaceus</name>
    <dbReference type="NCBI Taxonomy" id="35708"/>
    <lineage>
        <taxon>Eukaryota</taxon>
        <taxon>Viridiplantae</taxon>
        <taxon>Streptophyta</taxon>
        <taxon>Embryophyta</taxon>
        <taxon>Tracheophyta</taxon>
        <taxon>Spermatophyta</taxon>
        <taxon>Magnoliopsida</taxon>
        <taxon>Liliopsida</taxon>
        <taxon>Poales</taxon>
        <taxon>Poaceae</taxon>
        <taxon>PACMAD clade</taxon>
        <taxon>Arundinoideae</taxon>
        <taxon>Arundineae</taxon>
        <taxon>Arundo</taxon>
    </lineage>
</organism>